<evidence type="ECO:0000313" key="2">
    <source>
        <dbReference type="Proteomes" id="UP000772434"/>
    </source>
</evidence>
<sequence length="201" mass="22267">MCLSRLDSHTLTHELLDFPYSIISNLQLPTWLVTPTVRPDKPTGLKQTLSSSRYSYHPSSARPAQCKRGNSWPRHLFGYKEHTAFNTPLPATRLAPTPALATVEGHIYNTPSQVVSCGILKRWSSMSYVVEMDAPIRVPSMFYTAYHLRIPAHLCLLICGSYCIPKFEACSQYAFGDGVARLPVCEALDGVSAVANFGEGF</sequence>
<organism evidence="1 2">
    <name type="scientific">Rhodocollybia butyracea</name>
    <dbReference type="NCBI Taxonomy" id="206335"/>
    <lineage>
        <taxon>Eukaryota</taxon>
        <taxon>Fungi</taxon>
        <taxon>Dikarya</taxon>
        <taxon>Basidiomycota</taxon>
        <taxon>Agaricomycotina</taxon>
        <taxon>Agaricomycetes</taxon>
        <taxon>Agaricomycetidae</taxon>
        <taxon>Agaricales</taxon>
        <taxon>Marasmiineae</taxon>
        <taxon>Omphalotaceae</taxon>
        <taxon>Rhodocollybia</taxon>
    </lineage>
</organism>
<dbReference type="EMBL" id="JADNRY010000151">
    <property type="protein sequence ID" value="KAF9063207.1"/>
    <property type="molecule type" value="Genomic_DNA"/>
</dbReference>
<dbReference type="AlphaFoldDB" id="A0A9P5PIF3"/>
<name>A0A9P5PIF3_9AGAR</name>
<gene>
    <name evidence="1" type="ORF">BDP27DRAFT_1368203</name>
</gene>
<reference evidence="1" key="1">
    <citation type="submission" date="2020-11" db="EMBL/GenBank/DDBJ databases">
        <authorList>
            <consortium name="DOE Joint Genome Institute"/>
            <person name="Ahrendt S."/>
            <person name="Riley R."/>
            <person name="Andreopoulos W."/>
            <person name="Labutti K."/>
            <person name="Pangilinan J."/>
            <person name="Ruiz-Duenas F.J."/>
            <person name="Barrasa J.M."/>
            <person name="Sanchez-Garcia M."/>
            <person name="Camarero S."/>
            <person name="Miyauchi S."/>
            <person name="Serrano A."/>
            <person name="Linde D."/>
            <person name="Babiker R."/>
            <person name="Drula E."/>
            <person name="Ayuso-Fernandez I."/>
            <person name="Pacheco R."/>
            <person name="Padilla G."/>
            <person name="Ferreira P."/>
            <person name="Barriuso J."/>
            <person name="Kellner H."/>
            <person name="Castanera R."/>
            <person name="Alfaro M."/>
            <person name="Ramirez L."/>
            <person name="Pisabarro A.G."/>
            <person name="Kuo A."/>
            <person name="Tritt A."/>
            <person name="Lipzen A."/>
            <person name="He G."/>
            <person name="Yan M."/>
            <person name="Ng V."/>
            <person name="Cullen D."/>
            <person name="Martin F."/>
            <person name="Rosso M.-N."/>
            <person name="Henrissat B."/>
            <person name="Hibbett D."/>
            <person name="Martinez A.T."/>
            <person name="Grigoriev I.V."/>
        </authorList>
    </citation>
    <scope>NUCLEOTIDE SEQUENCE</scope>
    <source>
        <strain evidence="1">AH 40177</strain>
    </source>
</reference>
<evidence type="ECO:0000313" key="1">
    <source>
        <dbReference type="EMBL" id="KAF9063207.1"/>
    </source>
</evidence>
<proteinExistence type="predicted"/>
<dbReference type="Proteomes" id="UP000772434">
    <property type="component" value="Unassembled WGS sequence"/>
</dbReference>
<protein>
    <submittedName>
        <fullName evidence="1">Uncharacterized protein</fullName>
    </submittedName>
</protein>
<keyword evidence="2" id="KW-1185">Reference proteome</keyword>
<accession>A0A9P5PIF3</accession>
<comment type="caution">
    <text evidence="1">The sequence shown here is derived from an EMBL/GenBank/DDBJ whole genome shotgun (WGS) entry which is preliminary data.</text>
</comment>